<feature type="transmembrane region" description="Helical" evidence="7">
    <location>
        <begin position="159"/>
        <end position="175"/>
    </location>
</feature>
<dbReference type="PANTHER" id="PTHR23514">
    <property type="entry name" value="BYPASS OF STOP CODON PROTEIN 6"/>
    <property type="match status" value="1"/>
</dbReference>
<dbReference type="InterPro" id="IPR036259">
    <property type="entry name" value="MFS_trans_sf"/>
</dbReference>
<feature type="transmembrane region" description="Helical" evidence="7">
    <location>
        <begin position="322"/>
        <end position="343"/>
    </location>
</feature>
<keyword evidence="9" id="KW-1185">Reference proteome</keyword>
<feature type="transmembrane region" description="Helical" evidence="7">
    <location>
        <begin position="38"/>
        <end position="60"/>
    </location>
</feature>
<feature type="transmembrane region" description="Helical" evidence="7">
    <location>
        <begin position="130"/>
        <end position="153"/>
    </location>
</feature>
<evidence type="ECO:0000313" key="9">
    <source>
        <dbReference type="Proteomes" id="UP000279859"/>
    </source>
</evidence>
<feature type="transmembrane region" description="Helical" evidence="7">
    <location>
        <begin position="266"/>
        <end position="287"/>
    </location>
</feature>
<feature type="transmembrane region" description="Helical" evidence="7">
    <location>
        <begin position="12"/>
        <end position="32"/>
    </location>
</feature>
<dbReference type="GO" id="GO:0022857">
    <property type="term" value="F:transmembrane transporter activity"/>
    <property type="evidence" value="ECO:0007669"/>
    <property type="project" value="InterPro"/>
</dbReference>
<dbReference type="EMBL" id="RDSR01000005">
    <property type="protein sequence ID" value="RNE64126.1"/>
    <property type="molecule type" value="Genomic_DNA"/>
</dbReference>
<keyword evidence="6 7" id="KW-0472">Membrane</keyword>
<comment type="subcellular location">
    <subcellularLocation>
        <location evidence="1">Endomembrane system</location>
        <topology evidence="1">Multi-pass membrane protein</topology>
    </subcellularLocation>
</comment>
<evidence type="ECO:0000256" key="4">
    <source>
        <dbReference type="ARBA" id="ARBA00022692"/>
    </source>
</evidence>
<dbReference type="InterPro" id="IPR051788">
    <property type="entry name" value="MFS_Transporter"/>
</dbReference>
<feature type="transmembrane region" description="Helical" evidence="7">
    <location>
        <begin position="196"/>
        <end position="213"/>
    </location>
</feature>
<dbReference type="OrthoDB" id="5007980at2"/>
<feature type="transmembrane region" description="Helical" evidence="7">
    <location>
        <begin position="355"/>
        <end position="375"/>
    </location>
</feature>
<gene>
    <name evidence="8" type="ORF">EEJ31_04430</name>
</gene>
<protein>
    <recommendedName>
        <fullName evidence="10">MFS transporter</fullName>
    </recommendedName>
</protein>
<dbReference type="Proteomes" id="UP000279859">
    <property type="component" value="Unassembled WGS sequence"/>
</dbReference>
<dbReference type="Gene3D" id="1.20.1250.20">
    <property type="entry name" value="MFS general substrate transporter like domains"/>
    <property type="match status" value="1"/>
</dbReference>
<evidence type="ECO:0000256" key="2">
    <source>
        <dbReference type="ARBA" id="ARBA00008335"/>
    </source>
</evidence>
<feature type="transmembrane region" description="Helical" evidence="7">
    <location>
        <begin position="95"/>
        <end position="118"/>
    </location>
</feature>
<dbReference type="InterPro" id="IPR011701">
    <property type="entry name" value="MFS"/>
</dbReference>
<dbReference type="RefSeq" id="WP_123045091.1">
    <property type="nucleotide sequence ID" value="NZ_RDSR01000005.1"/>
</dbReference>
<dbReference type="PANTHER" id="PTHR23514:SF3">
    <property type="entry name" value="BYPASS OF STOP CODON PROTEIN 6"/>
    <property type="match status" value="1"/>
</dbReference>
<evidence type="ECO:0000256" key="6">
    <source>
        <dbReference type="ARBA" id="ARBA00023136"/>
    </source>
</evidence>
<dbReference type="AlphaFoldDB" id="A0A3M8LF73"/>
<evidence type="ECO:0000256" key="7">
    <source>
        <dbReference type="SAM" id="Phobius"/>
    </source>
</evidence>
<keyword evidence="4 7" id="KW-0812">Transmembrane</keyword>
<comment type="similarity">
    <text evidence="2">Belongs to the major facilitator superfamily.</text>
</comment>
<evidence type="ECO:0000256" key="5">
    <source>
        <dbReference type="ARBA" id="ARBA00022989"/>
    </source>
</evidence>
<name>A0A3M8LF73_9MICO</name>
<organism evidence="8 9">
    <name type="scientific">Cryobacterium tepidiphilum</name>
    <dbReference type="NCBI Taxonomy" id="2486026"/>
    <lineage>
        <taxon>Bacteria</taxon>
        <taxon>Bacillati</taxon>
        <taxon>Actinomycetota</taxon>
        <taxon>Actinomycetes</taxon>
        <taxon>Micrococcales</taxon>
        <taxon>Microbacteriaceae</taxon>
        <taxon>Cryobacterium</taxon>
    </lineage>
</organism>
<dbReference type="Pfam" id="PF07690">
    <property type="entry name" value="MFS_1"/>
    <property type="match status" value="1"/>
</dbReference>
<keyword evidence="5 7" id="KW-1133">Transmembrane helix</keyword>
<evidence type="ECO:0000256" key="3">
    <source>
        <dbReference type="ARBA" id="ARBA00022448"/>
    </source>
</evidence>
<evidence type="ECO:0008006" key="10">
    <source>
        <dbReference type="Google" id="ProtNLM"/>
    </source>
</evidence>
<dbReference type="SUPFAM" id="SSF103473">
    <property type="entry name" value="MFS general substrate transporter"/>
    <property type="match status" value="1"/>
</dbReference>
<dbReference type="GO" id="GO:0016020">
    <property type="term" value="C:membrane"/>
    <property type="evidence" value="ECO:0007669"/>
    <property type="project" value="TreeGrafter"/>
</dbReference>
<feature type="transmembrane region" description="Helical" evidence="7">
    <location>
        <begin position="233"/>
        <end position="254"/>
    </location>
</feature>
<reference evidence="8 9" key="1">
    <citation type="submission" date="2018-11" db="EMBL/GenBank/DDBJ databases">
        <title>Cryobacterium sp. nov., isolated from rhizosphere soil of lettuce.</title>
        <authorList>
            <person name="Wang Y."/>
        </authorList>
    </citation>
    <scope>NUCLEOTIDE SEQUENCE [LARGE SCALE GENOMIC DNA]</scope>
    <source>
        <strain evidence="8 9">NEAU-85</strain>
    </source>
</reference>
<evidence type="ECO:0000313" key="8">
    <source>
        <dbReference type="EMBL" id="RNE64126.1"/>
    </source>
</evidence>
<comment type="caution">
    <text evidence="8">The sequence shown here is derived from an EMBL/GenBank/DDBJ whole genome shotgun (WGS) entry which is preliminary data.</text>
</comment>
<keyword evidence="3" id="KW-0813">Transport</keyword>
<feature type="transmembrane region" description="Helical" evidence="7">
    <location>
        <begin position="67"/>
        <end position="89"/>
    </location>
</feature>
<feature type="transmembrane region" description="Helical" evidence="7">
    <location>
        <begin position="293"/>
        <end position="315"/>
    </location>
</feature>
<sequence>MTATRQVRSLAVAFAALGGTAAVIPAVIPAMADTLGTASVALLPAVPVLFFGLLAGVLATPLITIRLPLGTVLIVGALGQAGGLAIAAAAATPTWFMVGAGMAGIGFGFVEAGGTAAVRMHSAHGAPRLLTRLTVFIAIVATLTPVIVLAAAAAGHARLVPTAVAVVHVVAAVALRGTHREPSDADAIAPSPKPNTLRHTGFLAGALFCYVGLETTISGWSATTVEQQLGTTAALAALGTSAFWLLMGLGRIAGTVLIDAQGAGRTALACTTGIALALVTAAATAALDPLVPLVLLAAAVILSGPCYALLLGVAVSRIRPAYAVSASSSLVAVGAAGGALIPLAATGAAPTLGHVAPTTIAALAATLMLLFFLAARGWRHRSVDLAVSPPVVGRAGEGAS</sequence>
<proteinExistence type="inferred from homology"/>
<accession>A0A3M8LF73</accession>
<evidence type="ECO:0000256" key="1">
    <source>
        <dbReference type="ARBA" id="ARBA00004127"/>
    </source>
</evidence>
<dbReference type="GO" id="GO:0012505">
    <property type="term" value="C:endomembrane system"/>
    <property type="evidence" value="ECO:0007669"/>
    <property type="project" value="UniProtKB-SubCell"/>
</dbReference>